<feature type="domain" description="TNFR-Cys" evidence="10">
    <location>
        <begin position="68"/>
        <end position="108"/>
    </location>
</feature>
<evidence type="ECO:0000256" key="9">
    <source>
        <dbReference type="SAM" id="SignalP"/>
    </source>
</evidence>
<dbReference type="SMART" id="SM01411">
    <property type="entry name" value="Ephrin_rec_like"/>
    <property type="match status" value="2"/>
</dbReference>
<feature type="repeat" description="TNFR-Cys" evidence="8">
    <location>
        <begin position="68"/>
        <end position="108"/>
    </location>
</feature>
<dbReference type="OrthoDB" id="9990004at2759"/>
<dbReference type="GO" id="GO:0006915">
    <property type="term" value="P:apoptotic process"/>
    <property type="evidence" value="ECO:0007669"/>
    <property type="project" value="UniProtKB-KW"/>
</dbReference>
<keyword evidence="3" id="KW-0053">Apoptosis</keyword>
<proteinExistence type="predicted"/>
<dbReference type="InParanoid" id="A0A3Q3MQ28"/>
<dbReference type="Pfam" id="PF21733">
    <property type="entry name" value="Death_3"/>
    <property type="match status" value="1"/>
</dbReference>
<dbReference type="PANTHER" id="PTHR23097:SF116">
    <property type="entry name" value="TUMOR NECROSIS FACTOR RECEPTOR SUPERFAMILY MEMBER 6B"/>
    <property type="match status" value="1"/>
</dbReference>
<comment type="subcellular location">
    <subcellularLocation>
        <location evidence="1">Secreted</location>
    </subcellularLocation>
</comment>
<evidence type="ECO:0000256" key="6">
    <source>
        <dbReference type="ARBA" id="ARBA00023157"/>
    </source>
</evidence>
<evidence type="ECO:0000256" key="3">
    <source>
        <dbReference type="ARBA" id="ARBA00022703"/>
    </source>
</evidence>
<dbReference type="AlphaFoldDB" id="A0A3Q3MQ28"/>
<reference evidence="11" key="1">
    <citation type="submission" date="2025-08" db="UniProtKB">
        <authorList>
            <consortium name="Ensembl"/>
        </authorList>
    </citation>
    <scope>IDENTIFICATION</scope>
</reference>
<evidence type="ECO:0000256" key="4">
    <source>
        <dbReference type="ARBA" id="ARBA00022729"/>
    </source>
</evidence>
<dbReference type="SMART" id="SM00208">
    <property type="entry name" value="TNFR"/>
    <property type="match status" value="4"/>
</dbReference>
<protein>
    <submittedName>
        <fullName evidence="11">Tumor necrosis factor receptor superfamily member 6B-like</fullName>
    </submittedName>
</protein>
<feature type="disulfide bond" evidence="8">
    <location>
        <begin position="90"/>
        <end position="108"/>
    </location>
</feature>
<reference evidence="11" key="2">
    <citation type="submission" date="2025-09" db="UniProtKB">
        <authorList>
            <consortium name="Ensembl"/>
        </authorList>
    </citation>
    <scope>IDENTIFICATION</scope>
</reference>
<dbReference type="Pfam" id="PF00020">
    <property type="entry name" value="TNFR_c6"/>
    <property type="match status" value="2"/>
</dbReference>
<evidence type="ECO:0000313" key="11">
    <source>
        <dbReference type="Ensembl" id="ENSMAMP00000029733.1"/>
    </source>
</evidence>
<dbReference type="GeneID" id="113126561"/>
<name>A0A3Q3MQ28_9TELE</name>
<keyword evidence="12" id="KW-1185">Reference proteome</keyword>
<dbReference type="PANTHER" id="PTHR23097">
    <property type="entry name" value="TUMOR NECROSIS FACTOR RECEPTOR SUPERFAMILY MEMBER"/>
    <property type="match status" value="1"/>
</dbReference>
<keyword evidence="2" id="KW-0964">Secreted</keyword>
<evidence type="ECO:0000313" key="12">
    <source>
        <dbReference type="Proteomes" id="UP000261640"/>
    </source>
</evidence>
<dbReference type="Gene3D" id="2.10.50.10">
    <property type="entry name" value="Tumor Necrosis Factor Receptor, subunit A, domain 2"/>
    <property type="match status" value="2"/>
</dbReference>
<sequence>MLTMVSLSLFPVVLLFLRTVQVGAVAAPVLKFRETDPVTGNSVECDRCQPGTYLRARCTATTMSVCAPCPPGSFTELWNHIGKCLRCGVCGQNQVERSACTADRDCQCQCVLGYYYEEKYEMCLRHKTCPSGQGVLTEGTPENDTACHVCPNGTFSDNVSAHHNCTQHLNCEAAGLKLVLKGAAWHDSVCASSTELTSKNSGDYLREIVPAFFVHHKPHIRRLRRIVHKLPSKDSRKQEGTAGLNLPALLERINTWVASATSEQIQQLPDLLTKAGADNAGERLHNKMQRIESNLKELRSLGNERSHKKKAQDLITDKTRKNQLTSLPACFTVSGQ</sequence>
<dbReference type="InterPro" id="IPR048522">
    <property type="entry name" value="Death_3_fish"/>
</dbReference>
<keyword evidence="6 8" id="KW-1015">Disulfide bond</keyword>
<keyword evidence="7" id="KW-0325">Glycoprotein</keyword>
<dbReference type="InterPro" id="IPR052459">
    <property type="entry name" value="TNFRSF_decoy_receptor"/>
</dbReference>
<evidence type="ECO:0000259" key="10">
    <source>
        <dbReference type="PROSITE" id="PS50050"/>
    </source>
</evidence>
<feature type="disulfide bond" evidence="8">
    <location>
        <begin position="87"/>
        <end position="100"/>
    </location>
</feature>
<keyword evidence="5" id="KW-0677">Repeat</keyword>
<keyword evidence="4 9" id="KW-0732">Signal</keyword>
<organism evidence="11 12">
    <name type="scientific">Mastacembelus armatus</name>
    <name type="common">zig-zag eel</name>
    <dbReference type="NCBI Taxonomy" id="205130"/>
    <lineage>
        <taxon>Eukaryota</taxon>
        <taxon>Metazoa</taxon>
        <taxon>Chordata</taxon>
        <taxon>Craniata</taxon>
        <taxon>Vertebrata</taxon>
        <taxon>Euteleostomi</taxon>
        <taxon>Actinopterygii</taxon>
        <taxon>Neopterygii</taxon>
        <taxon>Teleostei</taxon>
        <taxon>Neoteleostei</taxon>
        <taxon>Acanthomorphata</taxon>
        <taxon>Anabantaria</taxon>
        <taxon>Synbranchiformes</taxon>
        <taxon>Mastacembelidae</taxon>
        <taxon>Mastacembelus</taxon>
    </lineage>
</organism>
<dbReference type="STRING" id="205130.ENSMAMP00000029733"/>
<dbReference type="RefSeq" id="XP_026156422.1">
    <property type="nucleotide sequence ID" value="XM_026300637.1"/>
</dbReference>
<evidence type="ECO:0000256" key="8">
    <source>
        <dbReference type="PROSITE-ProRule" id="PRU00206"/>
    </source>
</evidence>
<dbReference type="PROSITE" id="PS50050">
    <property type="entry name" value="TNFR_NGFR_2"/>
    <property type="match status" value="1"/>
</dbReference>
<feature type="signal peptide" evidence="9">
    <location>
        <begin position="1"/>
        <end position="26"/>
    </location>
</feature>
<dbReference type="CTD" id="4982"/>
<evidence type="ECO:0000256" key="2">
    <source>
        <dbReference type="ARBA" id="ARBA00022525"/>
    </source>
</evidence>
<feature type="disulfide bond" evidence="8">
    <location>
        <begin position="69"/>
        <end position="84"/>
    </location>
</feature>
<dbReference type="Proteomes" id="UP000261640">
    <property type="component" value="Unplaced"/>
</dbReference>
<accession>A0A3Q3MQ28</accession>
<evidence type="ECO:0000256" key="1">
    <source>
        <dbReference type="ARBA" id="ARBA00004613"/>
    </source>
</evidence>
<feature type="chain" id="PRO_5018634224" evidence="9">
    <location>
        <begin position="27"/>
        <end position="336"/>
    </location>
</feature>
<dbReference type="SUPFAM" id="SSF57586">
    <property type="entry name" value="TNF receptor-like"/>
    <property type="match status" value="2"/>
</dbReference>
<dbReference type="GO" id="GO:0005576">
    <property type="term" value="C:extracellular region"/>
    <property type="evidence" value="ECO:0007669"/>
    <property type="project" value="UniProtKB-SubCell"/>
</dbReference>
<dbReference type="GeneTree" id="ENSGT00940000155167"/>
<evidence type="ECO:0000256" key="7">
    <source>
        <dbReference type="ARBA" id="ARBA00023180"/>
    </source>
</evidence>
<evidence type="ECO:0000256" key="5">
    <source>
        <dbReference type="ARBA" id="ARBA00022737"/>
    </source>
</evidence>
<dbReference type="InterPro" id="IPR001368">
    <property type="entry name" value="TNFR/NGFR_Cys_rich_reg"/>
</dbReference>
<dbReference type="Ensembl" id="ENSMAMT00000030504.2">
    <property type="protein sequence ID" value="ENSMAMP00000029733.1"/>
    <property type="gene ID" value="ENSMAMG00000020044.2"/>
</dbReference>